<comment type="caution">
    <text evidence="1">The sequence shown here is derived from an EMBL/GenBank/DDBJ whole genome shotgun (WGS) entry which is preliminary data.</text>
</comment>
<dbReference type="EMBL" id="JABFUD020000024">
    <property type="protein sequence ID" value="KAI5060748.1"/>
    <property type="molecule type" value="Genomic_DNA"/>
</dbReference>
<keyword evidence="2" id="KW-1185">Reference proteome</keyword>
<dbReference type="AlphaFoldDB" id="A0A9D4U3E8"/>
<evidence type="ECO:0000313" key="1">
    <source>
        <dbReference type="EMBL" id="KAI5060748.1"/>
    </source>
</evidence>
<evidence type="ECO:0000313" key="2">
    <source>
        <dbReference type="Proteomes" id="UP000886520"/>
    </source>
</evidence>
<dbReference type="Proteomes" id="UP000886520">
    <property type="component" value="Chromosome 24"/>
</dbReference>
<sequence>MLSISAINTVHTPRDDILEGMDVVPSNALIAWHAQKGLLKNVKECKQHQLRMSITNFLCFCHGTIFCMHADQSIAKHDKFLQGPLSNDLIVNHPCERLA</sequence>
<protein>
    <submittedName>
        <fullName evidence="1">Uncharacterized protein</fullName>
    </submittedName>
</protein>
<name>A0A9D4U3E8_ADICA</name>
<gene>
    <name evidence="1" type="ORF">GOP47_0025168</name>
</gene>
<proteinExistence type="predicted"/>
<accession>A0A9D4U3E8</accession>
<reference evidence="1" key="1">
    <citation type="submission" date="2021-01" db="EMBL/GenBank/DDBJ databases">
        <title>Adiantum capillus-veneris genome.</title>
        <authorList>
            <person name="Fang Y."/>
            <person name="Liao Q."/>
        </authorList>
    </citation>
    <scope>NUCLEOTIDE SEQUENCE</scope>
    <source>
        <strain evidence="1">H3</strain>
        <tissue evidence="1">Leaf</tissue>
    </source>
</reference>
<organism evidence="1 2">
    <name type="scientific">Adiantum capillus-veneris</name>
    <name type="common">Maidenhair fern</name>
    <dbReference type="NCBI Taxonomy" id="13818"/>
    <lineage>
        <taxon>Eukaryota</taxon>
        <taxon>Viridiplantae</taxon>
        <taxon>Streptophyta</taxon>
        <taxon>Embryophyta</taxon>
        <taxon>Tracheophyta</taxon>
        <taxon>Polypodiopsida</taxon>
        <taxon>Polypodiidae</taxon>
        <taxon>Polypodiales</taxon>
        <taxon>Pteridineae</taxon>
        <taxon>Pteridaceae</taxon>
        <taxon>Vittarioideae</taxon>
        <taxon>Adiantum</taxon>
    </lineage>
</organism>